<accession>A0AAV1DKZ3</accession>
<protein>
    <submittedName>
        <fullName evidence="3">OLC1v1007122C3</fullName>
    </submittedName>
</protein>
<dbReference type="Gene3D" id="1.25.40.10">
    <property type="entry name" value="Tetratricopeptide repeat domain"/>
    <property type="match status" value="1"/>
</dbReference>
<organism evidence="3 4">
    <name type="scientific">Oldenlandia corymbosa var. corymbosa</name>
    <dbReference type="NCBI Taxonomy" id="529605"/>
    <lineage>
        <taxon>Eukaryota</taxon>
        <taxon>Viridiplantae</taxon>
        <taxon>Streptophyta</taxon>
        <taxon>Embryophyta</taxon>
        <taxon>Tracheophyta</taxon>
        <taxon>Spermatophyta</taxon>
        <taxon>Magnoliopsida</taxon>
        <taxon>eudicotyledons</taxon>
        <taxon>Gunneridae</taxon>
        <taxon>Pentapetalae</taxon>
        <taxon>asterids</taxon>
        <taxon>lamiids</taxon>
        <taxon>Gentianales</taxon>
        <taxon>Rubiaceae</taxon>
        <taxon>Rubioideae</taxon>
        <taxon>Spermacoceae</taxon>
        <taxon>Hedyotis-Oldenlandia complex</taxon>
        <taxon>Oldenlandia</taxon>
    </lineage>
</organism>
<dbReference type="PROSITE" id="PS50297">
    <property type="entry name" value="ANK_REP_REGION"/>
    <property type="match status" value="4"/>
</dbReference>
<reference evidence="3" key="1">
    <citation type="submission" date="2023-03" db="EMBL/GenBank/DDBJ databases">
        <authorList>
            <person name="Julca I."/>
        </authorList>
    </citation>
    <scope>NUCLEOTIDE SEQUENCE</scope>
</reference>
<evidence type="ECO:0000313" key="4">
    <source>
        <dbReference type="Proteomes" id="UP001161247"/>
    </source>
</evidence>
<dbReference type="PRINTS" id="PR01415">
    <property type="entry name" value="ANKYRIN"/>
</dbReference>
<gene>
    <name evidence="3" type="ORF">OLC1_LOCUS15949</name>
</gene>
<keyword evidence="4" id="KW-1185">Reference proteome</keyword>
<sequence length="457" mass="50562">MIFNSQTVFIQAFLDAAYLGDLHAIKRLVALMKKTVESESPNAQFKVENGGRFGDISFEAMQDHDGLNALHKAASRGKIKMCEYLIDELKFNVNVTDAEGQTPLFEAILGKHVSVAKFLIERGADVKKTNYKGSTPLHYAAEKGSLELVKFLISKGADIHEISEDGSPLHSAAAHGSSEVLNCLLDLGADPNYISPIVMSPLMKSMLAEALDCMVLLLKGKRGSKADPNRRTSNTTPLCYAASEGKLEMIHKLMANGADPNITDYSGLTPLEHAALNGFHAVVELLLQHTSKIGYLDSVWSCDGVMQHVNSEDARTHWKEKQKEIFENAEKDGKDELEKGDYVKAEYFYTQAMRADPADAIVLGYRSLCFAKLHADDFDEQTKQKLAVNARDDAQYSVGLRPSYPMAHYWEGQAWTLLEEHDKAVAAFFRALSLDPSDKASQKAYRDARAKVDKASH</sequence>
<keyword evidence="2" id="KW-0802">TPR repeat</keyword>
<evidence type="ECO:0000256" key="2">
    <source>
        <dbReference type="PROSITE-ProRule" id="PRU00339"/>
    </source>
</evidence>
<evidence type="ECO:0000256" key="1">
    <source>
        <dbReference type="PROSITE-ProRule" id="PRU00023"/>
    </source>
</evidence>
<feature type="repeat" description="ANK" evidence="1">
    <location>
        <begin position="266"/>
        <end position="298"/>
    </location>
</feature>
<dbReference type="SUPFAM" id="SSF48452">
    <property type="entry name" value="TPR-like"/>
    <property type="match status" value="1"/>
</dbReference>
<dbReference type="PANTHER" id="PTHR46224:SF67">
    <property type="entry name" value="HSP70-HSP90 ORGANIZING PROTEIN 3-LIKE"/>
    <property type="match status" value="1"/>
</dbReference>
<dbReference type="Pfam" id="PF12796">
    <property type="entry name" value="Ank_2"/>
    <property type="match status" value="3"/>
</dbReference>
<dbReference type="InterPro" id="IPR036770">
    <property type="entry name" value="Ankyrin_rpt-contain_sf"/>
</dbReference>
<feature type="repeat" description="TPR" evidence="2">
    <location>
        <begin position="405"/>
        <end position="438"/>
    </location>
</feature>
<dbReference type="InterPro" id="IPR051616">
    <property type="entry name" value="Cul2-RING_E3_ligase_SR"/>
</dbReference>
<dbReference type="InterPro" id="IPR002110">
    <property type="entry name" value="Ankyrin_rpt"/>
</dbReference>
<dbReference type="PANTHER" id="PTHR46224">
    <property type="entry name" value="ANKYRIN REPEAT FAMILY PROTEIN"/>
    <property type="match status" value="1"/>
</dbReference>
<feature type="repeat" description="ANK" evidence="1">
    <location>
        <begin position="164"/>
        <end position="196"/>
    </location>
</feature>
<feature type="repeat" description="ANK" evidence="1">
    <location>
        <begin position="233"/>
        <end position="265"/>
    </location>
</feature>
<feature type="repeat" description="ANK" evidence="1">
    <location>
        <begin position="132"/>
        <end position="164"/>
    </location>
</feature>
<name>A0AAV1DKZ3_OLDCO</name>
<dbReference type="InterPro" id="IPR011990">
    <property type="entry name" value="TPR-like_helical_dom_sf"/>
</dbReference>
<evidence type="ECO:0000313" key="3">
    <source>
        <dbReference type="EMBL" id="CAI9107700.1"/>
    </source>
</evidence>
<keyword evidence="1" id="KW-0040">ANK repeat</keyword>
<dbReference type="Gene3D" id="1.25.40.20">
    <property type="entry name" value="Ankyrin repeat-containing domain"/>
    <property type="match status" value="3"/>
</dbReference>
<dbReference type="PROSITE" id="PS50088">
    <property type="entry name" value="ANK_REPEAT"/>
    <property type="match status" value="5"/>
</dbReference>
<dbReference type="EMBL" id="OX459122">
    <property type="protein sequence ID" value="CAI9107700.1"/>
    <property type="molecule type" value="Genomic_DNA"/>
</dbReference>
<dbReference type="PROSITE" id="PS50005">
    <property type="entry name" value="TPR"/>
    <property type="match status" value="1"/>
</dbReference>
<feature type="repeat" description="ANK" evidence="1">
    <location>
        <begin position="99"/>
        <end position="131"/>
    </location>
</feature>
<proteinExistence type="predicted"/>
<dbReference type="SUPFAM" id="SSF48403">
    <property type="entry name" value="Ankyrin repeat"/>
    <property type="match status" value="1"/>
</dbReference>
<dbReference type="InterPro" id="IPR019734">
    <property type="entry name" value="TPR_rpt"/>
</dbReference>
<dbReference type="AlphaFoldDB" id="A0AAV1DKZ3"/>
<dbReference type="Proteomes" id="UP001161247">
    <property type="component" value="Chromosome 5"/>
</dbReference>
<dbReference type="SMART" id="SM00248">
    <property type="entry name" value="ANK"/>
    <property type="match status" value="7"/>
</dbReference>